<dbReference type="InterPro" id="IPR050638">
    <property type="entry name" value="AA-Vitamin_Transporters"/>
</dbReference>
<dbReference type="GO" id="GO:0005886">
    <property type="term" value="C:plasma membrane"/>
    <property type="evidence" value="ECO:0007669"/>
    <property type="project" value="UniProtKB-SubCell"/>
</dbReference>
<evidence type="ECO:0000256" key="1">
    <source>
        <dbReference type="ARBA" id="ARBA00004651"/>
    </source>
</evidence>
<dbReference type="Pfam" id="PF00892">
    <property type="entry name" value="EamA"/>
    <property type="match status" value="2"/>
</dbReference>
<evidence type="ECO:0000313" key="9">
    <source>
        <dbReference type="Proteomes" id="UP000310334"/>
    </source>
</evidence>
<dbReference type="InterPro" id="IPR000620">
    <property type="entry name" value="EamA_dom"/>
</dbReference>
<comment type="subcellular location">
    <subcellularLocation>
        <location evidence="1">Cell membrane</location>
        <topology evidence="1">Multi-pass membrane protein</topology>
    </subcellularLocation>
</comment>
<comment type="caution">
    <text evidence="8">The sequence shown here is derived from an EMBL/GenBank/DDBJ whole genome shotgun (WGS) entry which is preliminary data.</text>
</comment>
<proteinExistence type="inferred from homology"/>
<reference evidence="8 9" key="1">
    <citation type="submission" date="2019-04" db="EMBL/GenBank/DDBJ databases">
        <title>Bacillus sediminilitoris sp. nov., isolated from a tidal flat sediment on the East China Sea.</title>
        <authorList>
            <person name="Wei Y."/>
            <person name="Mao H."/>
            <person name="Fang J."/>
        </authorList>
    </citation>
    <scope>NUCLEOTIDE SEQUENCE [LARGE SCALE GENOMIC DNA]</scope>
    <source>
        <strain evidence="8 9">DSL-17</strain>
    </source>
</reference>
<keyword evidence="3" id="KW-1003">Cell membrane</keyword>
<dbReference type="PANTHER" id="PTHR32322">
    <property type="entry name" value="INNER MEMBRANE TRANSPORTER"/>
    <property type="match status" value="1"/>
</dbReference>
<keyword evidence="9" id="KW-1185">Reference proteome</keyword>
<evidence type="ECO:0000256" key="5">
    <source>
        <dbReference type="ARBA" id="ARBA00022989"/>
    </source>
</evidence>
<evidence type="ECO:0000313" key="8">
    <source>
        <dbReference type="EMBL" id="THF79223.1"/>
    </source>
</evidence>
<dbReference type="RefSeq" id="WP_136354429.1">
    <property type="nucleotide sequence ID" value="NZ_CP046266.1"/>
</dbReference>
<evidence type="ECO:0000259" key="7">
    <source>
        <dbReference type="Pfam" id="PF00892"/>
    </source>
</evidence>
<organism evidence="8 9">
    <name type="scientific">Metabacillus sediminilitoris</name>
    <dbReference type="NCBI Taxonomy" id="2567941"/>
    <lineage>
        <taxon>Bacteria</taxon>
        <taxon>Bacillati</taxon>
        <taxon>Bacillota</taxon>
        <taxon>Bacilli</taxon>
        <taxon>Bacillales</taxon>
        <taxon>Bacillaceae</taxon>
        <taxon>Metabacillus</taxon>
    </lineage>
</organism>
<dbReference type="SUPFAM" id="SSF103481">
    <property type="entry name" value="Multidrug resistance efflux transporter EmrE"/>
    <property type="match status" value="2"/>
</dbReference>
<protein>
    <submittedName>
        <fullName evidence="8">DMT family transporter</fullName>
    </submittedName>
</protein>
<name>A0A4S4BVN5_9BACI</name>
<evidence type="ECO:0000256" key="3">
    <source>
        <dbReference type="ARBA" id="ARBA00022475"/>
    </source>
</evidence>
<evidence type="ECO:0000256" key="6">
    <source>
        <dbReference type="ARBA" id="ARBA00023136"/>
    </source>
</evidence>
<dbReference type="OrthoDB" id="4529062at2"/>
<dbReference type="AlphaFoldDB" id="A0A4S4BVN5"/>
<gene>
    <name evidence="8" type="ORF">E6W99_12770</name>
</gene>
<evidence type="ECO:0000256" key="2">
    <source>
        <dbReference type="ARBA" id="ARBA00007362"/>
    </source>
</evidence>
<keyword evidence="4" id="KW-0812">Transmembrane</keyword>
<feature type="domain" description="EamA" evidence="7">
    <location>
        <begin position="6"/>
        <end position="138"/>
    </location>
</feature>
<dbReference type="InterPro" id="IPR037185">
    <property type="entry name" value="EmrE-like"/>
</dbReference>
<dbReference type="EMBL" id="SSNT01000009">
    <property type="protein sequence ID" value="THF79223.1"/>
    <property type="molecule type" value="Genomic_DNA"/>
</dbReference>
<sequence length="312" mass="34042">MNNIKIYFVLIGVMFLWGMNVSAIKLLVSDFMPVTITSIRIFVAAMIVFFILFPLKKVRKPKNREWLYIILGAFLSIFVHHYFISEGLAKTSAANGGLILGLGPMLTAILSIVLLKRKPSIIRLVGFLLGGVGVSFTVLAGSGGIHNASSGDFEVFLAILSQAFSFILIKKASETLDPLLLTGYMLLFGSAMLFVTSLLIEPNGLASLQHGSPFIWLMFIFSAVLATALGNMVYNYVIGQIGAAETSIFLNLSTFFSLIGAALFLKEEILPSHFIGLLLIVPGVILGSGSLEELLIRRKEKLTQHPQKKISL</sequence>
<feature type="domain" description="EamA" evidence="7">
    <location>
        <begin position="150"/>
        <end position="286"/>
    </location>
</feature>
<keyword evidence="5" id="KW-1133">Transmembrane helix</keyword>
<accession>A0A4S4BVN5</accession>
<evidence type="ECO:0000256" key="4">
    <source>
        <dbReference type="ARBA" id="ARBA00022692"/>
    </source>
</evidence>
<keyword evidence="6" id="KW-0472">Membrane</keyword>
<dbReference type="PANTHER" id="PTHR32322:SF18">
    <property type="entry name" value="S-ADENOSYLMETHIONINE_S-ADENOSYLHOMOCYSTEINE TRANSPORTER"/>
    <property type="match status" value="1"/>
</dbReference>
<dbReference type="Proteomes" id="UP000310334">
    <property type="component" value="Unassembled WGS sequence"/>
</dbReference>
<comment type="similarity">
    <text evidence="2">Belongs to the EamA transporter family.</text>
</comment>